<dbReference type="Proteomes" id="UP000789831">
    <property type="component" value="Unassembled WGS sequence"/>
</dbReference>
<organism evidence="7 8">
    <name type="scientific">Ambispora gerdemannii</name>
    <dbReference type="NCBI Taxonomy" id="144530"/>
    <lineage>
        <taxon>Eukaryota</taxon>
        <taxon>Fungi</taxon>
        <taxon>Fungi incertae sedis</taxon>
        <taxon>Mucoromycota</taxon>
        <taxon>Glomeromycotina</taxon>
        <taxon>Glomeromycetes</taxon>
        <taxon>Archaeosporales</taxon>
        <taxon>Ambisporaceae</taxon>
        <taxon>Ambispora</taxon>
    </lineage>
</organism>
<comment type="caution">
    <text evidence="7">The sequence shown here is derived from an EMBL/GenBank/DDBJ whole genome shotgun (WGS) entry which is preliminary data.</text>
</comment>
<keyword evidence="1" id="KW-0808">Transferase</keyword>
<proteinExistence type="predicted"/>
<dbReference type="EMBL" id="CAJVPL010000504">
    <property type="protein sequence ID" value="CAG8504285.1"/>
    <property type="molecule type" value="Genomic_DNA"/>
</dbReference>
<dbReference type="SUPFAM" id="SSF56112">
    <property type="entry name" value="Protein kinase-like (PK-like)"/>
    <property type="match status" value="1"/>
</dbReference>
<keyword evidence="2" id="KW-0547">Nucleotide-binding</keyword>
<keyword evidence="8" id="KW-1185">Reference proteome</keyword>
<evidence type="ECO:0000256" key="5">
    <source>
        <dbReference type="SAM" id="MobiDB-lite"/>
    </source>
</evidence>
<sequence>MSLKKVTIKSHEISWPRPPIIIGTGRLGKVYKVQYQGRDVAIKSSSNDMTAILEDFHIYHKLRRNEFVLKFHGFMLRGDKIALVTEYAANGTLGQFLKKNTSIGWELRAKLCHDIALGLFQCHEERITHFNLKPENIFLTTDLTPKIAGFTNNKSKIDEDLTVFQPSGTIHWAAPEVIANDASMKQYYQDNPELADIYSFGLIMWSTACNGAIPYEGVLRDNILAEKRQINSNELLRNQLSADCPFEFAQMFLKLTRYNPRQRAHLLYVLVVLEGLFDVRTDLQDHTMSFSKLSHSNSIMRYTSQDDLGESAVGQESDTNSQHALINHSTVLNSSQAASIKGRQTGVGSSYPQRPISPINTNPKTDAEMLDEVIIMYVEAEKFGFDWLAKNLKKWAENDENDPKKIFTLLQNGGERRYRDSANNGSTAAIETLAARKKKKKNW</sequence>
<feature type="region of interest" description="Disordered" evidence="5">
    <location>
        <begin position="343"/>
        <end position="363"/>
    </location>
</feature>
<accession>A0A9N8ZR38</accession>
<dbReference type="GO" id="GO:0005524">
    <property type="term" value="F:ATP binding"/>
    <property type="evidence" value="ECO:0007669"/>
    <property type="project" value="UniProtKB-KW"/>
</dbReference>
<dbReference type="GO" id="GO:0004674">
    <property type="term" value="F:protein serine/threonine kinase activity"/>
    <property type="evidence" value="ECO:0007669"/>
    <property type="project" value="TreeGrafter"/>
</dbReference>
<name>A0A9N8ZR38_9GLOM</name>
<gene>
    <name evidence="7" type="ORF">AGERDE_LOCUS4408</name>
</gene>
<evidence type="ECO:0000256" key="4">
    <source>
        <dbReference type="ARBA" id="ARBA00022840"/>
    </source>
</evidence>
<dbReference type="InterPro" id="IPR011009">
    <property type="entry name" value="Kinase-like_dom_sf"/>
</dbReference>
<feature type="domain" description="Protein kinase" evidence="6">
    <location>
        <begin position="16"/>
        <end position="277"/>
    </location>
</feature>
<evidence type="ECO:0000313" key="8">
    <source>
        <dbReference type="Proteomes" id="UP000789831"/>
    </source>
</evidence>
<protein>
    <submittedName>
        <fullName evidence="7">11010_t:CDS:1</fullName>
    </submittedName>
</protein>
<dbReference type="AlphaFoldDB" id="A0A9N8ZR38"/>
<keyword evidence="3" id="KW-0418">Kinase</keyword>
<evidence type="ECO:0000256" key="2">
    <source>
        <dbReference type="ARBA" id="ARBA00022741"/>
    </source>
</evidence>
<evidence type="ECO:0000313" key="7">
    <source>
        <dbReference type="EMBL" id="CAG8504285.1"/>
    </source>
</evidence>
<dbReference type="InterPro" id="IPR000719">
    <property type="entry name" value="Prot_kinase_dom"/>
</dbReference>
<evidence type="ECO:0000259" key="6">
    <source>
        <dbReference type="PROSITE" id="PS50011"/>
    </source>
</evidence>
<dbReference type="OrthoDB" id="2386054at2759"/>
<dbReference type="PANTHER" id="PTHR44329:SF288">
    <property type="entry name" value="MITOGEN-ACTIVATED PROTEIN KINASE KINASE KINASE 20"/>
    <property type="match status" value="1"/>
</dbReference>
<dbReference type="Pfam" id="PF07714">
    <property type="entry name" value="PK_Tyr_Ser-Thr"/>
    <property type="match status" value="1"/>
</dbReference>
<dbReference type="PANTHER" id="PTHR44329">
    <property type="entry name" value="SERINE/THREONINE-PROTEIN KINASE TNNI3K-RELATED"/>
    <property type="match status" value="1"/>
</dbReference>
<keyword evidence="4" id="KW-0067">ATP-binding</keyword>
<dbReference type="Gene3D" id="1.10.510.10">
    <property type="entry name" value="Transferase(Phosphotransferase) domain 1"/>
    <property type="match status" value="1"/>
</dbReference>
<dbReference type="InterPro" id="IPR001245">
    <property type="entry name" value="Ser-Thr/Tyr_kinase_cat_dom"/>
</dbReference>
<feature type="compositionally biased region" description="Polar residues" evidence="5">
    <location>
        <begin position="346"/>
        <end position="363"/>
    </location>
</feature>
<dbReference type="PROSITE" id="PS50011">
    <property type="entry name" value="PROTEIN_KINASE_DOM"/>
    <property type="match status" value="1"/>
</dbReference>
<evidence type="ECO:0000256" key="3">
    <source>
        <dbReference type="ARBA" id="ARBA00022777"/>
    </source>
</evidence>
<dbReference type="InterPro" id="IPR051681">
    <property type="entry name" value="Ser/Thr_Kinases-Pseudokinases"/>
</dbReference>
<evidence type="ECO:0000256" key="1">
    <source>
        <dbReference type="ARBA" id="ARBA00022679"/>
    </source>
</evidence>
<reference evidence="7" key="1">
    <citation type="submission" date="2021-06" db="EMBL/GenBank/DDBJ databases">
        <authorList>
            <person name="Kallberg Y."/>
            <person name="Tangrot J."/>
            <person name="Rosling A."/>
        </authorList>
    </citation>
    <scope>NUCLEOTIDE SEQUENCE</scope>
    <source>
        <strain evidence="7">MT106</strain>
    </source>
</reference>